<keyword evidence="1" id="KW-0547">Nucleotide-binding</keyword>
<feature type="binding site" evidence="1">
    <location>
        <position position="134"/>
    </location>
    <ligand>
        <name>ATP</name>
        <dbReference type="ChEBI" id="CHEBI:30616"/>
    </ligand>
</feature>
<dbReference type="InterPro" id="IPR024869">
    <property type="entry name" value="FAM20"/>
</dbReference>
<dbReference type="Proteomes" id="UP001195483">
    <property type="component" value="Unassembled WGS sequence"/>
</dbReference>
<dbReference type="AlphaFoldDB" id="A0AAE0RWE6"/>
<reference evidence="3" key="3">
    <citation type="submission" date="2023-05" db="EMBL/GenBank/DDBJ databases">
        <authorList>
            <person name="Smith C.H."/>
        </authorList>
    </citation>
    <scope>NUCLEOTIDE SEQUENCE</scope>
    <source>
        <strain evidence="3">CHS0354</strain>
        <tissue evidence="3">Mantle</tissue>
    </source>
</reference>
<dbReference type="EMBL" id="JAEAOA010001939">
    <property type="protein sequence ID" value="KAK3580856.1"/>
    <property type="molecule type" value="Genomic_DNA"/>
</dbReference>
<dbReference type="GO" id="GO:0005524">
    <property type="term" value="F:ATP binding"/>
    <property type="evidence" value="ECO:0007669"/>
    <property type="project" value="UniProtKB-KW"/>
</dbReference>
<name>A0AAE0RWE6_9BIVA</name>
<accession>A0AAE0RWE6</accession>
<comment type="caution">
    <text evidence="3">The sequence shown here is derived from an EMBL/GenBank/DDBJ whole genome shotgun (WGS) entry which is preliminary data.</text>
</comment>
<comment type="cofactor">
    <cofactor evidence="2">
        <name>Mn(2+)</name>
        <dbReference type="ChEBI" id="CHEBI:29035"/>
    </cofactor>
</comment>
<evidence type="ECO:0000256" key="2">
    <source>
        <dbReference type="PIRSR" id="PIRSR624869-3"/>
    </source>
</evidence>
<gene>
    <name evidence="3" type="ORF">CHS0354_032916</name>
</gene>
<proteinExistence type="predicted"/>
<feature type="binding site" evidence="1">
    <location>
        <position position="114"/>
    </location>
    <ligand>
        <name>ATP</name>
        <dbReference type="ChEBI" id="CHEBI:30616"/>
    </ligand>
</feature>
<reference evidence="3" key="1">
    <citation type="journal article" date="2021" name="Genome Biol. Evol.">
        <title>A High-Quality Reference Genome for a Parasitic Bivalve with Doubly Uniparental Inheritance (Bivalvia: Unionida).</title>
        <authorList>
            <person name="Smith C.H."/>
        </authorList>
    </citation>
    <scope>NUCLEOTIDE SEQUENCE</scope>
    <source>
        <strain evidence="3">CHS0354</strain>
    </source>
</reference>
<dbReference type="GO" id="GO:0005794">
    <property type="term" value="C:Golgi apparatus"/>
    <property type="evidence" value="ECO:0007669"/>
    <property type="project" value="TreeGrafter"/>
</dbReference>
<sequence length="222" mass="25158">MYASVVIVVCLTFTLYKMEMEFIFRRYSNPSVGPHIGVEPMKPKYSYKNISTLWNAMDRLINNQSLYPDGEFVDEAIAALQNARIIRVDKWGPRVSTSYKWQLTLEGGKKVLFKPAIVNITNKERTSGCVSGCEHPQYEITGFTLNRLFKLKNMPYVTGRRLSWANEIEPVATDALLNTTTVLAAVSSLILSKIIEEYNKMECTSGASNVVVIFMFIVLSYN</sequence>
<keyword evidence="2" id="KW-0464">Manganese</keyword>
<feature type="binding site" evidence="2">
    <location>
        <position position="134"/>
    </location>
    <ligand>
        <name>Mn(2+)</name>
        <dbReference type="ChEBI" id="CHEBI:29035"/>
    </ligand>
</feature>
<keyword evidence="4" id="KW-1185">Reference proteome</keyword>
<protein>
    <submittedName>
        <fullName evidence="3">Uncharacterized protein</fullName>
    </submittedName>
</protein>
<evidence type="ECO:0000313" key="4">
    <source>
        <dbReference type="Proteomes" id="UP001195483"/>
    </source>
</evidence>
<evidence type="ECO:0000256" key="1">
    <source>
        <dbReference type="PIRSR" id="PIRSR624869-2"/>
    </source>
</evidence>
<dbReference type="PANTHER" id="PTHR12450:SF22">
    <property type="entry name" value="EXTRACELLULAR SERINE_THREONINE PROTEIN CG31145"/>
    <property type="match status" value="1"/>
</dbReference>
<dbReference type="GO" id="GO:0016773">
    <property type="term" value="F:phosphotransferase activity, alcohol group as acceptor"/>
    <property type="evidence" value="ECO:0007669"/>
    <property type="project" value="TreeGrafter"/>
</dbReference>
<dbReference type="GO" id="GO:0046872">
    <property type="term" value="F:metal ion binding"/>
    <property type="evidence" value="ECO:0007669"/>
    <property type="project" value="UniProtKB-KW"/>
</dbReference>
<keyword evidence="2" id="KW-0479">Metal-binding</keyword>
<keyword evidence="1" id="KW-0067">ATP-binding</keyword>
<evidence type="ECO:0000313" key="3">
    <source>
        <dbReference type="EMBL" id="KAK3580856.1"/>
    </source>
</evidence>
<dbReference type="PANTHER" id="PTHR12450">
    <property type="entry name" value="DENTIN MATRIX PROTEIN 4 PROTEIN FAM20"/>
    <property type="match status" value="1"/>
</dbReference>
<reference evidence="3" key="2">
    <citation type="journal article" date="2021" name="Genome Biol. Evol.">
        <title>Developing a high-quality reference genome for a parasitic bivalve with doubly uniparental inheritance (Bivalvia: Unionida).</title>
        <authorList>
            <person name="Smith C.H."/>
        </authorList>
    </citation>
    <scope>NUCLEOTIDE SEQUENCE</scope>
    <source>
        <strain evidence="3">CHS0354</strain>
        <tissue evidence="3">Mantle</tissue>
    </source>
</reference>
<organism evidence="3 4">
    <name type="scientific">Potamilus streckersoni</name>
    <dbReference type="NCBI Taxonomy" id="2493646"/>
    <lineage>
        <taxon>Eukaryota</taxon>
        <taxon>Metazoa</taxon>
        <taxon>Spiralia</taxon>
        <taxon>Lophotrochozoa</taxon>
        <taxon>Mollusca</taxon>
        <taxon>Bivalvia</taxon>
        <taxon>Autobranchia</taxon>
        <taxon>Heteroconchia</taxon>
        <taxon>Palaeoheterodonta</taxon>
        <taxon>Unionida</taxon>
        <taxon>Unionoidea</taxon>
        <taxon>Unionidae</taxon>
        <taxon>Ambleminae</taxon>
        <taxon>Lampsilini</taxon>
        <taxon>Potamilus</taxon>
    </lineage>
</organism>